<reference evidence="2 4" key="1">
    <citation type="submission" date="2014-10" db="EMBL/GenBank/DDBJ databases">
        <title>The Complete Genome Sequence for the Shellfish Pathogen Vibrio coralliilyticus RE98 Isolated from a Shellfish Hatchery.</title>
        <authorList>
            <person name="Richards G.P."/>
            <person name="Bono J.L."/>
            <person name="Watson M.A."/>
            <person name="Needleman D.S."/>
        </authorList>
    </citation>
    <scope>NUCLEOTIDE SEQUENCE [LARGE SCALE GENOMIC DNA]</scope>
    <source>
        <strain evidence="2 4">RE98</strain>
    </source>
</reference>
<evidence type="ECO:0000313" key="4">
    <source>
        <dbReference type="Proteomes" id="UP000030081"/>
    </source>
</evidence>
<sequence>MKNINTLIALAAGSLLLVGCKSTSEHANSLPNNVESTTTVGTVQKEIRQGMTQADVASVLGSPNIVTGGGTDKESWIYDKISTQTAYSTSSGGVSALILGGKGGKYPLLGGASAGYEEQTGVTSTTQKTLTVIINFKEGIVDDFKYHSSTF</sequence>
<name>A0A097AXA3_9VIBR</name>
<evidence type="ECO:0000313" key="3">
    <source>
        <dbReference type="EMBL" id="KJY73314.1"/>
    </source>
</evidence>
<gene>
    <name evidence="2" type="ORF">IX92_21115</name>
    <name evidence="3" type="ORF">TW71_11135</name>
</gene>
<dbReference type="KEGG" id="vcy:IX92_21115"/>
<dbReference type="AlphaFoldDB" id="A0A097AXA3"/>
<protein>
    <recommendedName>
        <fullName evidence="5">Lipoprotein SmpA/OmlA domain-containing protein</fullName>
    </recommendedName>
</protein>
<keyword evidence="4" id="KW-1185">Reference proteome</keyword>
<dbReference type="RefSeq" id="WP_006960853.1">
    <property type="nucleotide sequence ID" value="NZ_CM004383.1"/>
</dbReference>
<dbReference type="PROSITE" id="PS51257">
    <property type="entry name" value="PROKAR_LIPOPROTEIN"/>
    <property type="match status" value="1"/>
</dbReference>
<evidence type="ECO:0000313" key="2">
    <source>
        <dbReference type="EMBL" id="AIW21503.1"/>
    </source>
</evidence>
<proteinExistence type="predicted"/>
<keyword evidence="1" id="KW-0732">Signal</keyword>
<dbReference type="EMBL" id="JXXR01000011">
    <property type="protein sequence ID" value="KJY73314.1"/>
    <property type="molecule type" value="Genomic_DNA"/>
</dbReference>
<dbReference type="OrthoDB" id="9795390at2"/>
<accession>A0A097AXA3</accession>
<dbReference type="GeneID" id="93943299"/>
<dbReference type="KEGG" id="vct:JV59_18530"/>
<dbReference type="Proteomes" id="UP000030081">
    <property type="component" value="Chromosome 2"/>
</dbReference>
<feature type="signal peptide" evidence="1">
    <location>
        <begin position="1"/>
        <end position="27"/>
    </location>
</feature>
<evidence type="ECO:0000256" key="1">
    <source>
        <dbReference type="SAM" id="SignalP"/>
    </source>
</evidence>
<evidence type="ECO:0008006" key="5">
    <source>
        <dbReference type="Google" id="ProtNLM"/>
    </source>
</evidence>
<dbReference type="EMBL" id="CP009618">
    <property type="protein sequence ID" value="AIW21503.1"/>
    <property type="molecule type" value="Genomic_DNA"/>
</dbReference>
<organism evidence="3">
    <name type="scientific">Vibrio coralliilyticus</name>
    <dbReference type="NCBI Taxonomy" id="190893"/>
    <lineage>
        <taxon>Bacteria</taxon>
        <taxon>Pseudomonadati</taxon>
        <taxon>Pseudomonadota</taxon>
        <taxon>Gammaproteobacteria</taxon>
        <taxon>Vibrionales</taxon>
        <taxon>Vibrionaceae</taxon>
        <taxon>Vibrio</taxon>
    </lineage>
</organism>
<feature type="chain" id="PRO_5011342965" description="Lipoprotein SmpA/OmlA domain-containing protein" evidence="1">
    <location>
        <begin position="28"/>
        <end position="151"/>
    </location>
</feature>
<reference evidence="3" key="2">
    <citation type="journal article" date="2015" name="BMC Genomics">
        <title>Genome mining reveals unlocked bioactive potential of marine Gram-negative bacteria.</title>
        <authorList>
            <person name="Machado H."/>
            <person name="Sonnenschein E.C."/>
            <person name="Melchiorsen J."/>
            <person name="Gram L."/>
        </authorList>
    </citation>
    <scope>NUCLEOTIDE SEQUENCE</scope>
    <source>
        <strain evidence="3">S2052</strain>
    </source>
</reference>